<dbReference type="EC" id="3.6.1.66" evidence="10"/>
<dbReference type="FunCoup" id="D9Q107">
    <property type="interactions" value="185"/>
</dbReference>
<dbReference type="GO" id="GO:0035870">
    <property type="term" value="F:dITP diphosphatase activity"/>
    <property type="evidence" value="ECO:0007669"/>
    <property type="project" value="UniProtKB-UniRule"/>
</dbReference>
<evidence type="ECO:0000256" key="4">
    <source>
        <dbReference type="ARBA" id="ARBA00022741"/>
    </source>
</evidence>
<evidence type="ECO:0000256" key="8">
    <source>
        <dbReference type="ARBA" id="ARBA00051875"/>
    </source>
</evidence>
<comment type="similarity">
    <text evidence="1 10 11">Belongs to the HAM1 NTPase family.</text>
</comment>
<dbReference type="PANTHER" id="PTHR11067:SF9">
    <property type="entry name" value="INOSINE TRIPHOSPHATE PYROPHOSPHATASE"/>
    <property type="match status" value="1"/>
</dbReference>
<dbReference type="EMBL" id="CP001742">
    <property type="protein sequence ID" value="ADL18995.1"/>
    <property type="molecule type" value="Genomic_DNA"/>
</dbReference>
<evidence type="ECO:0000313" key="12">
    <source>
        <dbReference type="EMBL" id="ADL18995.1"/>
    </source>
</evidence>
<dbReference type="GO" id="GO:0000166">
    <property type="term" value="F:nucleotide binding"/>
    <property type="evidence" value="ECO:0007669"/>
    <property type="project" value="UniProtKB-KW"/>
</dbReference>
<evidence type="ECO:0000256" key="7">
    <source>
        <dbReference type="ARBA" id="ARBA00023080"/>
    </source>
</evidence>
<dbReference type="eggNOG" id="arCOG04184">
    <property type="taxonomic scope" value="Archaea"/>
</dbReference>
<dbReference type="Gene3D" id="3.90.950.10">
    <property type="match status" value="1"/>
</dbReference>
<feature type="binding site" evidence="10">
    <location>
        <position position="67"/>
    </location>
    <ligand>
        <name>substrate</name>
    </ligand>
</feature>
<gene>
    <name evidence="12" type="ordered locus">ASAC_0588</name>
</gene>
<dbReference type="HOGENOM" id="CLU_082080_1_0_2"/>
<dbReference type="InterPro" id="IPR020922">
    <property type="entry name" value="dITP/XTP_pyrophosphatase"/>
</dbReference>
<evidence type="ECO:0000256" key="6">
    <source>
        <dbReference type="ARBA" id="ARBA00022842"/>
    </source>
</evidence>
<keyword evidence="3 10" id="KW-0479">Metal-binding</keyword>
<keyword evidence="4 10" id="KW-0547">Nucleotide-binding</keyword>
<dbReference type="GO" id="GO:0005737">
    <property type="term" value="C:cytoplasm"/>
    <property type="evidence" value="ECO:0007669"/>
    <property type="project" value="TreeGrafter"/>
</dbReference>
<dbReference type="GO" id="GO:0046872">
    <property type="term" value="F:metal ion binding"/>
    <property type="evidence" value="ECO:0007669"/>
    <property type="project" value="UniProtKB-KW"/>
</dbReference>
<dbReference type="SUPFAM" id="SSF52972">
    <property type="entry name" value="ITPase-like"/>
    <property type="match status" value="1"/>
</dbReference>
<dbReference type="HAMAP" id="MF_01405">
    <property type="entry name" value="Non_canon_purine_NTPase"/>
    <property type="match status" value="1"/>
</dbReference>
<dbReference type="OrthoDB" id="372108at2157"/>
<dbReference type="Proteomes" id="UP000000346">
    <property type="component" value="Chromosome"/>
</dbReference>
<evidence type="ECO:0000256" key="1">
    <source>
        <dbReference type="ARBA" id="ARBA00008023"/>
    </source>
</evidence>
<organism evidence="12 13">
    <name type="scientific">Acidilobus saccharovorans (strain DSM 16705 / JCM 18335 / VKM B-2471 / 345-15)</name>
    <dbReference type="NCBI Taxonomy" id="666510"/>
    <lineage>
        <taxon>Archaea</taxon>
        <taxon>Thermoproteota</taxon>
        <taxon>Thermoprotei</taxon>
        <taxon>Acidilobales</taxon>
        <taxon>Acidilobaceae</taxon>
        <taxon>Acidilobus</taxon>
    </lineage>
</organism>
<dbReference type="GO" id="GO:0036220">
    <property type="term" value="F:ITP diphosphatase activity"/>
    <property type="evidence" value="ECO:0007669"/>
    <property type="project" value="UniProtKB-UniRule"/>
</dbReference>
<comment type="function">
    <text evidence="10">Pyrophosphatase that catalyzes the hydrolysis of nucleoside triphosphates to their monophosphate derivatives, with a high preference for the non-canonical purine nucleotides XTP (xanthosine triphosphate), dITP (deoxyinosine triphosphate) and ITP. Seems to function as a house-cleaning enzyme that removes non-canonical purine nucleotides from the nucleotide pool, thus preventing their incorporation into DNA/RNA and avoiding chromosomal lesions.</text>
</comment>
<feature type="binding site" evidence="10">
    <location>
        <begin position="8"/>
        <end position="13"/>
    </location>
    <ligand>
        <name>substrate</name>
    </ligand>
</feature>
<proteinExistence type="inferred from homology"/>
<dbReference type="NCBIfam" id="NF011396">
    <property type="entry name" value="PRK14821.1"/>
    <property type="match status" value="1"/>
</dbReference>
<sequence length="185" mass="20614">MRRLYMVTHNDRKFLEASLILKPYGIELQQIKAEKLEVQDEDVVRIAEVAARHAYEQFRVPLIVDDSGLYIDALNGFPGPYSSFFLEKVGLGGVLKLLSGVTNRRACFRTGLAYADEGGVRTFAGEVCGSIAESPRGSGGFGYDPLFVPEGHSRTFAEMGVEEKDSMSHRGRALRAFAEWYLKRS</sequence>
<dbReference type="InterPro" id="IPR029001">
    <property type="entry name" value="ITPase-like_fam"/>
</dbReference>
<keyword evidence="7 10" id="KW-0546">Nucleotide metabolism</keyword>
<dbReference type="InterPro" id="IPR002637">
    <property type="entry name" value="RdgB/HAM1"/>
</dbReference>
<dbReference type="CDD" id="cd00515">
    <property type="entry name" value="HAM1"/>
    <property type="match status" value="1"/>
</dbReference>
<dbReference type="GO" id="GO:0009117">
    <property type="term" value="P:nucleotide metabolic process"/>
    <property type="evidence" value="ECO:0007669"/>
    <property type="project" value="UniProtKB-KW"/>
</dbReference>
<evidence type="ECO:0000256" key="3">
    <source>
        <dbReference type="ARBA" id="ARBA00022723"/>
    </source>
</evidence>
<dbReference type="InParanoid" id="D9Q107"/>
<feature type="binding site" evidence="10">
    <location>
        <position position="164"/>
    </location>
    <ligand>
        <name>substrate</name>
    </ligand>
</feature>
<keyword evidence="13" id="KW-1185">Reference proteome</keyword>
<feature type="active site" description="Proton acceptor" evidence="10">
    <location>
        <position position="66"/>
    </location>
</feature>
<dbReference type="GO" id="GO:0036222">
    <property type="term" value="F:XTP diphosphatase activity"/>
    <property type="evidence" value="ECO:0007669"/>
    <property type="project" value="UniProtKB-UniRule"/>
</dbReference>
<evidence type="ECO:0000256" key="2">
    <source>
        <dbReference type="ARBA" id="ARBA00011738"/>
    </source>
</evidence>
<feature type="binding site" evidence="10">
    <location>
        <begin position="141"/>
        <end position="144"/>
    </location>
    <ligand>
        <name>substrate</name>
    </ligand>
</feature>
<comment type="cofactor">
    <cofactor evidence="10">
        <name>Mg(2+)</name>
        <dbReference type="ChEBI" id="CHEBI:18420"/>
    </cofactor>
    <text evidence="10">Binds 1 Mg(2+) ion per subunit.</text>
</comment>
<comment type="catalytic activity">
    <reaction evidence="8 10">
        <text>dITP + H2O = dIMP + diphosphate + H(+)</text>
        <dbReference type="Rhea" id="RHEA:28342"/>
        <dbReference type="ChEBI" id="CHEBI:15377"/>
        <dbReference type="ChEBI" id="CHEBI:15378"/>
        <dbReference type="ChEBI" id="CHEBI:33019"/>
        <dbReference type="ChEBI" id="CHEBI:61194"/>
        <dbReference type="ChEBI" id="CHEBI:61382"/>
        <dbReference type="EC" id="3.6.1.66"/>
    </reaction>
</comment>
<comment type="catalytic activity">
    <reaction evidence="9 10">
        <text>XTP + H2O = XMP + diphosphate + H(+)</text>
        <dbReference type="Rhea" id="RHEA:28610"/>
        <dbReference type="ChEBI" id="CHEBI:15377"/>
        <dbReference type="ChEBI" id="CHEBI:15378"/>
        <dbReference type="ChEBI" id="CHEBI:33019"/>
        <dbReference type="ChEBI" id="CHEBI:57464"/>
        <dbReference type="ChEBI" id="CHEBI:61314"/>
        <dbReference type="EC" id="3.6.1.66"/>
    </reaction>
</comment>
<evidence type="ECO:0000313" key="13">
    <source>
        <dbReference type="Proteomes" id="UP000000346"/>
    </source>
</evidence>
<comment type="catalytic activity">
    <reaction evidence="10">
        <text>ITP + H2O = IMP + diphosphate + H(+)</text>
        <dbReference type="Rhea" id="RHEA:29399"/>
        <dbReference type="ChEBI" id="CHEBI:15377"/>
        <dbReference type="ChEBI" id="CHEBI:15378"/>
        <dbReference type="ChEBI" id="CHEBI:33019"/>
        <dbReference type="ChEBI" id="CHEBI:58053"/>
        <dbReference type="ChEBI" id="CHEBI:61402"/>
        <dbReference type="EC" id="3.6.1.66"/>
    </reaction>
</comment>
<keyword evidence="6 10" id="KW-0460">Magnesium</keyword>
<evidence type="ECO:0000256" key="9">
    <source>
        <dbReference type="ARBA" id="ARBA00052017"/>
    </source>
</evidence>
<name>D9Q107_ACIS3</name>
<feature type="binding site" evidence="10">
    <location>
        <position position="66"/>
    </location>
    <ligand>
        <name>Mg(2+)</name>
        <dbReference type="ChEBI" id="CHEBI:18420"/>
    </ligand>
</feature>
<protein>
    <recommendedName>
        <fullName evidence="10">dITP/XTP pyrophosphatase</fullName>
        <ecNumber evidence="10">3.6.1.66</ecNumber>
    </recommendedName>
    <alternativeName>
        <fullName evidence="10">Non-canonical purine NTP pyrophosphatase</fullName>
    </alternativeName>
    <alternativeName>
        <fullName evidence="10">Non-standard purine NTP pyrophosphatase</fullName>
    </alternativeName>
    <alternativeName>
        <fullName evidence="10">Nucleoside-triphosphate diphosphatase</fullName>
    </alternativeName>
    <alternativeName>
        <fullName evidence="10">Nucleoside-triphosphate pyrophosphatase</fullName>
        <shortName evidence="10">NTPase</shortName>
    </alternativeName>
</protein>
<dbReference type="FunFam" id="3.90.950.10:FF:000001">
    <property type="entry name" value="dITP/XTP pyrophosphatase"/>
    <property type="match status" value="1"/>
</dbReference>
<accession>D9Q107</accession>
<evidence type="ECO:0000256" key="10">
    <source>
        <dbReference type="HAMAP-Rule" id="MF_01405"/>
    </source>
</evidence>
<dbReference type="PANTHER" id="PTHR11067">
    <property type="entry name" value="INOSINE TRIPHOSPHATE PYROPHOSPHATASE/HAM1 PROTEIN"/>
    <property type="match status" value="1"/>
</dbReference>
<evidence type="ECO:0000256" key="11">
    <source>
        <dbReference type="RuleBase" id="RU003781"/>
    </source>
</evidence>
<dbReference type="KEGG" id="asc:ASAC_0588"/>
<evidence type="ECO:0000256" key="5">
    <source>
        <dbReference type="ARBA" id="ARBA00022801"/>
    </source>
</evidence>
<feature type="binding site" evidence="10">
    <location>
        <position position="37"/>
    </location>
    <ligand>
        <name>Mg(2+)</name>
        <dbReference type="ChEBI" id="CHEBI:18420"/>
    </ligand>
</feature>
<reference evidence="12 13" key="1">
    <citation type="journal article" date="2010" name="Appl. Environ. Microbiol.">
        <title>The genome sequence of the crenarchaeon Acidilobus saccharovorans supports a new order, Acidilobales, and suggests an important ecological role in terrestrial acidic hot springs.</title>
        <authorList>
            <person name="Mardanov A.V."/>
            <person name="Svetlitchnyi V.A."/>
            <person name="Beletsky A.V."/>
            <person name="Prokofeva M.I."/>
            <person name="Bonch-Osmolovskaya E.A."/>
            <person name="Ravin N.V."/>
            <person name="Skryabin K.G."/>
        </authorList>
    </citation>
    <scope>NUCLEOTIDE SEQUENCE [LARGE SCALE GENOMIC DNA]</scope>
    <source>
        <strain evidence="13">DSM 16705 / JCM 18335 / VKM B-2471 / 345-15</strain>
    </source>
</reference>
<dbReference type="GO" id="GO:0009146">
    <property type="term" value="P:purine nucleoside triphosphate catabolic process"/>
    <property type="evidence" value="ECO:0007669"/>
    <property type="project" value="UniProtKB-UniRule"/>
</dbReference>
<dbReference type="NCBIfam" id="TIGR00042">
    <property type="entry name" value="RdgB/HAM1 family non-canonical purine NTP pyrophosphatase"/>
    <property type="match status" value="1"/>
</dbReference>
<dbReference type="AlphaFoldDB" id="D9Q107"/>
<keyword evidence="5 10" id="KW-0378">Hydrolase</keyword>
<dbReference type="GO" id="GO:0017111">
    <property type="term" value="F:ribonucleoside triphosphate phosphatase activity"/>
    <property type="evidence" value="ECO:0007669"/>
    <property type="project" value="InterPro"/>
</dbReference>
<feature type="binding site" evidence="10">
    <location>
        <begin position="169"/>
        <end position="170"/>
    </location>
    <ligand>
        <name>substrate</name>
    </ligand>
</feature>
<dbReference type="Pfam" id="PF01725">
    <property type="entry name" value="Ham1p_like"/>
    <property type="match status" value="1"/>
</dbReference>
<dbReference type="STRING" id="666510.ASAC_0588"/>
<comment type="subunit">
    <text evidence="2 10">Homodimer.</text>
</comment>